<feature type="domain" description="BED-type" evidence="12">
    <location>
        <begin position="75"/>
        <end position="133"/>
    </location>
</feature>
<evidence type="ECO:0000256" key="11">
    <source>
        <dbReference type="SAM" id="MobiDB-lite"/>
    </source>
</evidence>
<evidence type="ECO:0000256" key="3">
    <source>
        <dbReference type="ARBA" id="ARBA00022723"/>
    </source>
</evidence>
<proteinExistence type="predicted"/>
<dbReference type="SUPFAM" id="SSF57667">
    <property type="entry name" value="beta-beta-alpha zinc fingers"/>
    <property type="match status" value="1"/>
</dbReference>
<evidence type="ECO:0000256" key="7">
    <source>
        <dbReference type="ARBA" id="ARBA00023125"/>
    </source>
</evidence>
<keyword evidence="14" id="KW-1185">Reference proteome</keyword>
<evidence type="ECO:0000256" key="6">
    <source>
        <dbReference type="ARBA" id="ARBA00023015"/>
    </source>
</evidence>
<dbReference type="InterPro" id="IPR036236">
    <property type="entry name" value="Znf_C2H2_sf"/>
</dbReference>
<dbReference type="GO" id="GO:0003677">
    <property type="term" value="F:DNA binding"/>
    <property type="evidence" value="ECO:0007669"/>
    <property type="project" value="UniProtKB-KW"/>
</dbReference>
<evidence type="ECO:0000256" key="4">
    <source>
        <dbReference type="ARBA" id="ARBA00022771"/>
    </source>
</evidence>
<dbReference type="SUPFAM" id="SSF53098">
    <property type="entry name" value="Ribonuclease H-like"/>
    <property type="match status" value="1"/>
</dbReference>
<comment type="subunit">
    <text evidence="2">Homodimer.</text>
</comment>
<keyword evidence="3" id="KW-0479">Metal-binding</keyword>
<evidence type="ECO:0000256" key="1">
    <source>
        <dbReference type="ARBA" id="ARBA00004123"/>
    </source>
</evidence>
<dbReference type="PANTHER" id="PTHR46481">
    <property type="entry name" value="ZINC FINGER BED DOMAIN-CONTAINING PROTEIN 4"/>
    <property type="match status" value="1"/>
</dbReference>
<dbReference type="AlphaFoldDB" id="A0A9R1X868"/>
<gene>
    <name evidence="13" type="ORF">LSAT_V11C600301850</name>
</gene>
<keyword evidence="7" id="KW-0238">DNA-binding</keyword>
<dbReference type="GO" id="GO:0005634">
    <property type="term" value="C:nucleus"/>
    <property type="evidence" value="ECO:0007669"/>
    <property type="project" value="UniProtKB-SubCell"/>
</dbReference>
<feature type="compositionally biased region" description="Basic and acidic residues" evidence="11">
    <location>
        <begin position="62"/>
        <end position="71"/>
    </location>
</feature>
<keyword evidence="8" id="KW-0804">Transcription</keyword>
<evidence type="ECO:0000256" key="9">
    <source>
        <dbReference type="ARBA" id="ARBA00023242"/>
    </source>
</evidence>
<dbReference type="InterPro" id="IPR052035">
    <property type="entry name" value="ZnF_BED_domain_contain"/>
</dbReference>
<protein>
    <recommendedName>
        <fullName evidence="12">BED-type domain-containing protein</fullName>
    </recommendedName>
</protein>
<dbReference type="Pfam" id="PF05699">
    <property type="entry name" value="Dimer_Tnp_hAT"/>
    <property type="match status" value="1"/>
</dbReference>
<comment type="subcellular location">
    <subcellularLocation>
        <location evidence="1">Nucleus</location>
    </subcellularLocation>
</comment>
<comment type="caution">
    <text evidence="13">The sequence shown here is derived from an EMBL/GenBank/DDBJ whole genome shotgun (WGS) entry which is preliminary data.</text>
</comment>
<feature type="compositionally biased region" description="Polar residues" evidence="11">
    <location>
        <begin position="24"/>
        <end position="59"/>
    </location>
</feature>
<evidence type="ECO:0000256" key="5">
    <source>
        <dbReference type="ARBA" id="ARBA00022833"/>
    </source>
</evidence>
<dbReference type="InterPro" id="IPR003656">
    <property type="entry name" value="Znf_BED"/>
</dbReference>
<dbReference type="Pfam" id="PF02892">
    <property type="entry name" value="zf-BED"/>
    <property type="match status" value="1"/>
</dbReference>
<accession>A0A9R1X868</accession>
<dbReference type="GO" id="GO:0046983">
    <property type="term" value="F:protein dimerization activity"/>
    <property type="evidence" value="ECO:0007669"/>
    <property type="project" value="InterPro"/>
</dbReference>
<dbReference type="InterPro" id="IPR012337">
    <property type="entry name" value="RNaseH-like_sf"/>
</dbReference>
<dbReference type="InterPro" id="IPR025525">
    <property type="entry name" value="hAT-like_transposase_RNase-H"/>
</dbReference>
<feature type="region of interest" description="Disordered" evidence="11">
    <location>
        <begin position="15"/>
        <end position="72"/>
    </location>
</feature>
<dbReference type="EMBL" id="NBSK02000006">
    <property type="protein sequence ID" value="KAJ0201124.1"/>
    <property type="molecule type" value="Genomic_DNA"/>
</dbReference>
<dbReference type="GO" id="GO:0008270">
    <property type="term" value="F:zinc ion binding"/>
    <property type="evidence" value="ECO:0007669"/>
    <property type="project" value="UniProtKB-KW"/>
</dbReference>
<sequence length="720" mass="83177">MGNSRLSEQRFIQTVFRPRGMEQQADSSKTNNPKDNNHGVNKSNLSTPAANDSMTQNETPNDDVHELESVGRKRRQRSVVWNHFKKMKVNGIEKAECKYCKKKLGGSSKNGTRHLHDHFKVCIRRPFQDIRQHILVGERKKVDGSSSYLSNYTFNADNSRRDLAEMIIIHEYPLSIVEHHGFRKFVGNLQPLFKVRCRNTIKGDIMSIYDFEKQKTLKLLDKNTSRVAVTTDMWTASNQKKGFMVITAHFIDQNWNMQSRIMRFIYVPCPHTSDVLADVLYDSLCDWNLDRKLSTITVDNCTTNDLIINILLEKLPLSSLIQKGRLFHMRCCAHILNLIVQDGLDIIRDEIERIRDSVAFWTATPKRQQRFEETTHNLEIPFAKKLSLDCKTRWNSTFLMLSAAIAYKEVFKKLKQRESQYKCLPSEHDWELAKEICDRLQLFYEVTVMFSGTKYPTTNVFFPYICEIRYSLVDWACSSNEVIKQMATKMLQKFDKYWSVIHGIMGMAAVLDPRYKLKFVELLFPVLYGKEKSESEIEKLKELVYSLFQEYESSSPSTRTSYEGVGCSSFTSGPSVGHRVEFKKLFSSIASIASQHDDTGITTELDNYLKEKLLPKDVDLDLLAWWKTNGFKYPTLQRIAKDILAIPISTVASESAFSTGGRLVSPHRSRLHAKTLEALMCAQSWLLNEIRETCSGESEAYCRTVEYDYDVEEENKESEI</sequence>
<evidence type="ECO:0000313" key="14">
    <source>
        <dbReference type="Proteomes" id="UP000235145"/>
    </source>
</evidence>
<keyword evidence="4 10" id="KW-0863">Zinc-finger</keyword>
<evidence type="ECO:0000256" key="8">
    <source>
        <dbReference type="ARBA" id="ARBA00023163"/>
    </source>
</evidence>
<evidence type="ECO:0000256" key="2">
    <source>
        <dbReference type="ARBA" id="ARBA00011738"/>
    </source>
</evidence>
<dbReference type="InterPro" id="IPR008906">
    <property type="entry name" value="HATC_C_dom"/>
</dbReference>
<name>A0A9R1X868_LACSA</name>
<dbReference type="SMART" id="SM00614">
    <property type="entry name" value="ZnF_BED"/>
    <property type="match status" value="1"/>
</dbReference>
<keyword evidence="6" id="KW-0805">Transcription regulation</keyword>
<keyword evidence="9" id="KW-0539">Nucleus</keyword>
<evidence type="ECO:0000256" key="10">
    <source>
        <dbReference type="PROSITE-ProRule" id="PRU00027"/>
    </source>
</evidence>
<dbReference type="PROSITE" id="PS50808">
    <property type="entry name" value="ZF_BED"/>
    <property type="match status" value="1"/>
</dbReference>
<dbReference type="Pfam" id="PF14372">
    <property type="entry name" value="hAT-like_RNase-H"/>
    <property type="match status" value="1"/>
</dbReference>
<keyword evidence="5" id="KW-0862">Zinc</keyword>
<reference evidence="13 14" key="1">
    <citation type="journal article" date="2017" name="Nat. Commun.">
        <title>Genome assembly with in vitro proximity ligation data and whole-genome triplication in lettuce.</title>
        <authorList>
            <person name="Reyes-Chin-Wo S."/>
            <person name="Wang Z."/>
            <person name="Yang X."/>
            <person name="Kozik A."/>
            <person name="Arikit S."/>
            <person name="Song C."/>
            <person name="Xia L."/>
            <person name="Froenicke L."/>
            <person name="Lavelle D.O."/>
            <person name="Truco M.J."/>
            <person name="Xia R."/>
            <person name="Zhu S."/>
            <person name="Xu C."/>
            <person name="Xu H."/>
            <person name="Xu X."/>
            <person name="Cox K."/>
            <person name="Korf I."/>
            <person name="Meyers B.C."/>
            <person name="Michelmore R.W."/>
        </authorList>
    </citation>
    <scope>NUCLEOTIDE SEQUENCE [LARGE SCALE GENOMIC DNA]</scope>
    <source>
        <strain evidence="14">cv. Salinas</strain>
        <tissue evidence="13">Seedlings</tissue>
    </source>
</reference>
<evidence type="ECO:0000259" key="12">
    <source>
        <dbReference type="PROSITE" id="PS50808"/>
    </source>
</evidence>
<dbReference type="Proteomes" id="UP000235145">
    <property type="component" value="Unassembled WGS sequence"/>
</dbReference>
<dbReference type="PANTHER" id="PTHR46481:SF11">
    <property type="entry name" value="ZINC FINGER BED DOMAIN-CONTAINING PROTEIN RICESLEEPER 2-LIKE"/>
    <property type="match status" value="1"/>
</dbReference>
<evidence type="ECO:0000313" key="13">
    <source>
        <dbReference type="EMBL" id="KAJ0201124.1"/>
    </source>
</evidence>
<organism evidence="13 14">
    <name type="scientific">Lactuca sativa</name>
    <name type="common">Garden lettuce</name>
    <dbReference type="NCBI Taxonomy" id="4236"/>
    <lineage>
        <taxon>Eukaryota</taxon>
        <taxon>Viridiplantae</taxon>
        <taxon>Streptophyta</taxon>
        <taxon>Embryophyta</taxon>
        <taxon>Tracheophyta</taxon>
        <taxon>Spermatophyta</taxon>
        <taxon>Magnoliopsida</taxon>
        <taxon>eudicotyledons</taxon>
        <taxon>Gunneridae</taxon>
        <taxon>Pentapetalae</taxon>
        <taxon>asterids</taxon>
        <taxon>campanulids</taxon>
        <taxon>Asterales</taxon>
        <taxon>Asteraceae</taxon>
        <taxon>Cichorioideae</taxon>
        <taxon>Cichorieae</taxon>
        <taxon>Lactucinae</taxon>
        <taxon>Lactuca</taxon>
    </lineage>
</organism>